<proteinExistence type="predicted"/>
<name>Q0CKM9_ASPTN</name>
<dbReference type="STRING" id="341663.Q0CKM9"/>
<gene>
    <name evidence="2" type="ORF">ATEG_05755</name>
</gene>
<evidence type="ECO:0000256" key="1">
    <source>
        <dbReference type="SAM" id="MobiDB-lite"/>
    </source>
</evidence>
<dbReference type="VEuPathDB" id="FungiDB:ATEG_05755"/>
<dbReference type="RefSeq" id="XP_001214933.1">
    <property type="nucleotide sequence ID" value="XM_001214933.1"/>
</dbReference>
<feature type="compositionally biased region" description="Basic and acidic residues" evidence="1">
    <location>
        <begin position="247"/>
        <end position="256"/>
    </location>
</feature>
<feature type="compositionally biased region" description="Acidic residues" evidence="1">
    <location>
        <begin position="257"/>
        <end position="278"/>
    </location>
</feature>
<dbReference type="HOGENOM" id="CLU_061832_0_0_1"/>
<evidence type="ECO:0000313" key="3">
    <source>
        <dbReference type="Proteomes" id="UP000007963"/>
    </source>
</evidence>
<feature type="region of interest" description="Disordered" evidence="1">
    <location>
        <begin position="119"/>
        <end position="182"/>
    </location>
</feature>
<protein>
    <submittedName>
        <fullName evidence="2">Uncharacterized protein</fullName>
    </submittedName>
</protein>
<organism evidence="2 3">
    <name type="scientific">Aspergillus terreus (strain NIH 2624 / FGSC A1156)</name>
    <dbReference type="NCBI Taxonomy" id="341663"/>
    <lineage>
        <taxon>Eukaryota</taxon>
        <taxon>Fungi</taxon>
        <taxon>Dikarya</taxon>
        <taxon>Ascomycota</taxon>
        <taxon>Pezizomycotina</taxon>
        <taxon>Eurotiomycetes</taxon>
        <taxon>Eurotiomycetidae</taxon>
        <taxon>Eurotiales</taxon>
        <taxon>Aspergillaceae</taxon>
        <taxon>Aspergillus</taxon>
        <taxon>Aspergillus subgen. Circumdati</taxon>
    </lineage>
</organism>
<dbReference type="EMBL" id="CH476601">
    <property type="protein sequence ID" value="EAU33516.1"/>
    <property type="molecule type" value="Genomic_DNA"/>
</dbReference>
<dbReference type="Proteomes" id="UP000007963">
    <property type="component" value="Unassembled WGS sequence"/>
</dbReference>
<sequence length="302" mass="33796">MSTPPQAEAQTNKITCEFAIPCTTTPTNPTTGLPDPPPRKVISHIFGRNKTATKRFPPHVWVHYCRKHYQRARYRAAKWPFIQCELLLDSLQRMEAWGGVRSFAVVLRKREVERLTPSLSLRGDYHDPDPGPASDTVSRSKKAATKPAKAKTKAKAKAKAKAKGKGKGKGKGKRKRKTPRIVAAPVPGWLRAELGPDKSFADVRVLLRRVMGDLAVQQGRGRMDLVRFPDIEILPTFFEWVDADQEDPSRHGHGEGEGDVSEVYESEGDDHDEDDESDVVSPRDMRARRMSRVSSKGGVRKI</sequence>
<dbReference type="eggNOG" id="ENOG502SMWI">
    <property type="taxonomic scope" value="Eukaryota"/>
</dbReference>
<evidence type="ECO:0000313" key="2">
    <source>
        <dbReference type="EMBL" id="EAU33516.1"/>
    </source>
</evidence>
<feature type="compositionally biased region" description="Basic residues" evidence="1">
    <location>
        <begin position="139"/>
        <end position="179"/>
    </location>
</feature>
<dbReference type="GeneID" id="4321809"/>
<accession>Q0CKM9</accession>
<dbReference type="OrthoDB" id="4161595at2759"/>
<dbReference type="OMA" id="RYRNDEW"/>
<feature type="region of interest" description="Disordered" evidence="1">
    <location>
        <begin position="245"/>
        <end position="302"/>
    </location>
</feature>
<reference evidence="3" key="1">
    <citation type="submission" date="2005-09" db="EMBL/GenBank/DDBJ databases">
        <title>Annotation of the Aspergillus terreus NIH2624 genome.</title>
        <authorList>
            <person name="Birren B.W."/>
            <person name="Lander E.S."/>
            <person name="Galagan J.E."/>
            <person name="Nusbaum C."/>
            <person name="Devon K."/>
            <person name="Henn M."/>
            <person name="Ma L.-J."/>
            <person name="Jaffe D.B."/>
            <person name="Butler J."/>
            <person name="Alvarez P."/>
            <person name="Gnerre S."/>
            <person name="Grabherr M."/>
            <person name="Kleber M."/>
            <person name="Mauceli E.W."/>
            <person name="Brockman W."/>
            <person name="Rounsley S."/>
            <person name="Young S.K."/>
            <person name="LaButti K."/>
            <person name="Pushparaj V."/>
            <person name="DeCaprio D."/>
            <person name="Crawford M."/>
            <person name="Koehrsen M."/>
            <person name="Engels R."/>
            <person name="Montgomery P."/>
            <person name="Pearson M."/>
            <person name="Howarth C."/>
            <person name="Larson L."/>
            <person name="Luoma S."/>
            <person name="White J."/>
            <person name="Alvarado L."/>
            <person name="Kodira C.D."/>
            <person name="Zeng Q."/>
            <person name="Oleary S."/>
            <person name="Yandava C."/>
            <person name="Denning D.W."/>
            <person name="Nierman W.C."/>
            <person name="Milne T."/>
            <person name="Madden K."/>
        </authorList>
    </citation>
    <scope>NUCLEOTIDE SEQUENCE [LARGE SCALE GENOMIC DNA]</scope>
    <source>
        <strain evidence="3">NIH 2624 / FGSC A1156</strain>
    </source>
</reference>
<dbReference type="AlphaFoldDB" id="Q0CKM9"/>